<dbReference type="PANTHER" id="PTHR47469:SF2">
    <property type="entry name" value="OS06G0597600 PROTEIN"/>
    <property type="match status" value="1"/>
</dbReference>
<sequence>MLAPMVGLVLRLHFVNFIGGSLGGLMAGTVFRRLSHNVTIIERSPTAQLASRGAGIVVGPHLAEFLSQYDTSRTPYYVASKQRQYLDKAGHLIDVEQREQRMTSWDLLYSILRKAFSEDGEGYGKGEYMFDAKYVGHDVHEDGLRVSVKREKAGTTLNMQADFAIAAEGAQSSVRDSISPEAKRKYAGYVAWRGLVEETNVPKEAHVFLETFTFFHAPATQILAYLIPGPGGDLRPGKRRLNWVWYENYEYGSDAWKEALTDTQGKTHEWTVPSGKVNPQAVKEVKEPFLQAISDVHASRLVNKSGRIIIVGDASSAPRPHTARSTDQAAHHALELAQIFVNIEPGILISPSFTSKLNEWQRHTLYSNKQLRDNGIRLGDHSQFGDRWKVASVTSDNFSILISTLEIMEQ</sequence>
<dbReference type="OrthoDB" id="655030at2759"/>
<dbReference type="PRINTS" id="PR00420">
    <property type="entry name" value="RNGMNOXGNASE"/>
</dbReference>
<keyword evidence="1" id="KW-0812">Transmembrane</keyword>
<dbReference type="InterPro" id="IPR053212">
    <property type="entry name" value="DHP_3-monooxygenase"/>
</dbReference>
<dbReference type="Proteomes" id="UP000242875">
    <property type="component" value="Unassembled WGS sequence"/>
</dbReference>
<accession>A0A261XZP5</accession>
<evidence type="ECO:0000256" key="1">
    <source>
        <dbReference type="SAM" id="Phobius"/>
    </source>
</evidence>
<keyword evidence="4" id="KW-1185">Reference proteome</keyword>
<evidence type="ECO:0000259" key="2">
    <source>
        <dbReference type="Pfam" id="PF22607"/>
    </source>
</evidence>
<feature type="transmembrane region" description="Helical" evidence="1">
    <location>
        <begin position="12"/>
        <end position="31"/>
    </location>
</feature>
<dbReference type="InterPro" id="IPR036188">
    <property type="entry name" value="FAD/NAD-bd_sf"/>
</dbReference>
<feature type="domain" description="2,6-dihydroxypyridine 3-monooxygenase substrate binding" evidence="2">
    <location>
        <begin position="186"/>
        <end position="288"/>
    </location>
</feature>
<protein>
    <recommendedName>
        <fullName evidence="2">2,6-dihydroxypyridine 3-monooxygenase substrate binding domain-containing protein</fullName>
    </recommendedName>
</protein>
<dbReference type="PANTHER" id="PTHR47469">
    <property type="entry name" value="MONOOXYGENASE-LIKE"/>
    <property type="match status" value="1"/>
</dbReference>
<dbReference type="SUPFAM" id="SSF54373">
    <property type="entry name" value="FAD-linked reductases, C-terminal domain"/>
    <property type="match status" value="1"/>
</dbReference>
<dbReference type="Gene3D" id="3.50.50.60">
    <property type="entry name" value="FAD/NAD(P)-binding domain"/>
    <property type="match status" value="2"/>
</dbReference>
<proteinExistence type="predicted"/>
<dbReference type="InterPro" id="IPR054707">
    <property type="entry name" value="DhpH_subs-bd"/>
</dbReference>
<organism evidence="3 4">
    <name type="scientific">Bifiguratus adelaidae</name>
    <dbReference type="NCBI Taxonomy" id="1938954"/>
    <lineage>
        <taxon>Eukaryota</taxon>
        <taxon>Fungi</taxon>
        <taxon>Fungi incertae sedis</taxon>
        <taxon>Mucoromycota</taxon>
        <taxon>Mucoromycotina</taxon>
        <taxon>Endogonomycetes</taxon>
        <taxon>Endogonales</taxon>
        <taxon>Endogonales incertae sedis</taxon>
        <taxon>Bifiguratus</taxon>
    </lineage>
</organism>
<reference evidence="3 4" key="1">
    <citation type="journal article" date="2017" name="Mycologia">
        <title>Bifiguratus adelaidae, gen. et sp. nov., a new member of Mucoromycotina in endophytic and soil-dwelling habitats.</title>
        <authorList>
            <person name="Torres-Cruz T.J."/>
            <person name="Billingsley Tobias T.L."/>
            <person name="Almatruk M."/>
            <person name="Hesse C."/>
            <person name="Kuske C.R."/>
            <person name="Desiro A."/>
            <person name="Benucci G.M."/>
            <person name="Bonito G."/>
            <person name="Stajich J.E."/>
            <person name="Dunlap C."/>
            <person name="Arnold A.E."/>
            <person name="Porras-Alfaro A."/>
        </authorList>
    </citation>
    <scope>NUCLEOTIDE SEQUENCE [LARGE SCALE GENOMIC DNA]</scope>
    <source>
        <strain evidence="3 4">AZ0501</strain>
    </source>
</reference>
<dbReference type="Pfam" id="PF22607">
    <property type="entry name" value="FAD_binding-like"/>
    <property type="match status" value="1"/>
</dbReference>
<name>A0A261XZP5_9FUNG</name>
<dbReference type="EMBL" id="MVBO01000068">
    <property type="protein sequence ID" value="OZJ03811.1"/>
    <property type="molecule type" value="Genomic_DNA"/>
</dbReference>
<keyword evidence="1" id="KW-0472">Membrane</keyword>
<keyword evidence="1" id="KW-1133">Transmembrane helix</keyword>
<dbReference type="SUPFAM" id="SSF51905">
    <property type="entry name" value="FAD/NAD(P)-binding domain"/>
    <property type="match status" value="1"/>
</dbReference>
<gene>
    <name evidence="3" type="ORF">BZG36_03011</name>
</gene>
<dbReference type="AlphaFoldDB" id="A0A261XZP5"/>
<evidence type="ECO:0000313" key="4">
    <source>
        <dbReference type="Proteomes" id="UP000242875"/>
    </source>
</evidence>
<comment type="caution">
    <text evidence="3">The sequence shown here is derived from an EMBL/GenBank/DDBJ whole genome shotgun (WGS) entry which is preliminary data.</text>
</comment>
<evidence type="ECO:0000313" key="3">
    <source>
        <dbReference type="EMBL" id="OZJ03811.1"/>
    </source>
</evidence>